<name>A0ABY9WW99_9BACT</name>
<dbReference type="InterPro" id="IPR015202">
    <property type="entry name" value="GO-like_E_set"/>
</dbReference>
<accession>A0ABY9WW99</accession>
<feature type="domain" description="Galactose oxidase-like Early set" evidence="1">
    <location>
        <begin position="437"/>
        <end position="530"/>
    </location>
</feature>
<evidence type="ECO:0000313" key="2">
    <source>
        <dbReference type="EMBL" id="WNG47407.1"/>
    </source>
</evidence>
<reference evidence="2 3" key="1">
    <citation type="submission" date="2019-08" db="EMBL/GenBank/DDBJ databases">
        <title>Archangium and Cystobacter genomes.</title>
        <authorList>
            <person name="Chen I.-C.K."/>
            <person name="Wielgoss S."/>
        </authorList>
    </citation>
    <scope>NUCLEOTIDE SEQUENCE [LARGE SCALE GENOMIC DNA]</scope>
    <source>
        <strain evidence="2 3">Cbm 6</strain>
    </source>
</reference>
<protein>
    <submittedName>
        <fullName evidence="2">DUF1929 domain-containing protein</fullName>
    </submittedName>
</protein>
<keyword evidence="3" id="KW-1185">Reference proteome</keyword>
<evidence type="ECO:0000313" key="3">
    <source>
        <dbReference type="Proteomes" id="UP001611383"/>
    </source>
</evidence>
<dbReference type="CDD" id="cd02851">
    <property type="entry name" value="E_set_GO_C"/>
    <property type="match status" value="1"/>
</dbReference>
<dbReference type="SUPFAM" id="SSF81296">
    <property type="entry name" value="E set domains"/>
    <property type="match status" value="1"/>
</dbReference>
<proteinExistence type="predicted"/>
<dbReference type="Pfam" id="PF09118">
    <property type="entry name" value="GO-like_E_set"/>
    <property type="match status" value="1"/>
</dbReference>
<dbReference type="PANTHER" id="PTHR32208:SF21">
    <property type="entry name" value="LOW QUALITY PROTEIN: ALDEHYDE OXIDASE GLOX-LIKE"/>
    <property type="match status" value="1"/>
</dbReference>
<sequence length="540" mass="57890">MVARERRCAMPWLPGLINSEILSVHAALIPGGAKGRVLMFGGDEHNPGQAGNDATPADPADVDRTALYDVDTRTVTRISSPTTDVFCCGHAFLGDGRLMLVGGTESWQGGGGPGGGHQHQHGNFGGHQACWLYNASLNTWTRAADLGFETGPGRGGGRWYPTVLTLPSGDLLAMGGHPSRRSNNWHHNNRPERYSAATGRWSWLTSTLNFEHPLLPGNWYPRMNLIRGGWLFITTTLGGSCRFFDPNADALVGPTVGSAPGHNRGWDYAVILLPLVPGDSYRARVMAVNGVNPQKIELNLDAGAPTPAWGPAGTRTGSAAGKARNFSCPVYLPTGQILVSGGINGTSDSDAVREPEIYTPDIDWTARSYGPGQGAWLTLEGEPAQVARNYHTVALLLPDGSVFTASSSQNGNAGDPNVVGQKNIEIFFPPYFNAPNRPRIVSSPQTLHYTSTEFVLETASLSEAASIRKVALIRCGSVTHAADYDQRYVALAFTHEAGTANLRVTYPADASVLPPGDYMLWIVDAMDRPCVQAPFVRLAH</sequence>
<dbReference type="InterPro" id="IPR014756">
    <property type="entry name" value="Ig_E-set"/>
</dbReference>
<evidence type="ECO:0000259" key="1">
    <source>
        <dbReference type="Pfam" id="PF09118"/>
    </source>
</evidence>
<dbReference type="EMBL" id="CP043494">
    <property type="protein sequence ID" value="WNG47407.1"/>
    <property type="molecule type" value="Genomic_DNA"/>
</dbReference>
<dbReference type="InterPro" id="IPR037293">
    <property type="entry name" value="Gal_Oxidase_central_sf"/>
</dbReference>
<gene>
    <name evidence="2" type="ORF">F0U60_27245</name>
</gene>
<dbReference type="Gene3D" id="2.60.40.10">
    <property type="entry name" value="Immunoglobulins"/>
    <property type="match status" value="1"/>
</dbReference>
<dbReference type="PANTHER" id="PTHR32208">
    <property type="entry name" value="SECRETED PROTEIN-RELATED"/>
    <property type="match status" value="1"/>
</dbReference>
<dbReference type="SUPFAM" id="SSF50965">
    <property type="entry name" value="Galactose oxidase, central domain"/>
    <property type="match status" value="1"/>
</dbReference>
<organism evidence="2 3">
    <name type="scientific">Archangium minus</name>
    <dbReference type="NCBI Taxonomy" id="83450"/>
    <lineage>
        <taxon>Bacteria</taxon>
        <taxon>Pseudomonadati</taxon>
        <taxon>Myxococcota</taxon>
        <taxon>Myxococcia</taxon>
        <taxon>Myxococcales</taxon>
        <taxon>Cystobacterineae</taxon>
        <taxon>Archangiaceae</taxon>
        <taxon>Archangium</taxon>
    </lineage>
</organism>
<dbReference type="Proteomes" id="UP001611383">
    <property type="component" value="Chromosome"/>
</dbReference>
<dbReference type="Gene3D" id="2.130.10.80">
    <property type="entry name" value="Galactose oxidase/kelch, beta-propeller"/>
    <property type="match status" value="1"/>
</dbReference>
<dbReference type="InterPro" id="IPR011043">
    <property type="entry name" value="Gal_Oxase/kelch_b-propeller"/>
</dbReference>
<dbReference type="InterPro" id="IPR013783">
    <property type="entry name" value="Ig-like_fold"/>
</dbReference>